<sequence length="88" mass="10494">MLEYNEQTENLMEIAMMLEQLKGESEYLFEVLTDIDSITWKQKFVDWANEFTETYEPNKDVWPGNYLEVIEGFAREKILEFAGVEDKE</sequence>
<reference evidence="1 2" key="1">
    <citation type="submission" date="2018-08" db="EMBL/GenBank/DDBJ databases">
        <title>A genome reference for cultivated species of the human gut microbiota.</title>
        <authorList>
            <person name="Zou Y."/>
            <person name="Xue W."/>
            <person name="Luo G."/>
        </authorList>
    </citation>
    <scope>NUCLEOTIDE SEQUENCE [LARGE SCALE GENOMIC DNA]</scope>
    <source>
        <strain evidence="1 2">AF25-15</strain>
    </source>
</reference>
<proteinExistence type="predicted"/>
<protein>
    <submittedName>
        <fullName evidence="1">Uncharacterized protein</fullName>
    </submittedName>
</protein>
<gene>
    <name evidence="1" type="ORF">DWY38_00435</name>
</gene>
<evidence type="ECO:0000313" key="1">
    <source>
        <dbReference type="EMBL" id="RGR56855.1"/>
    </source>
</evidence>
<name>A0A395V1S8_9FIRM</name>
<comment type="caution">
    <text evidence="1">The sequence shown here is derived from an EMBL/GenBank/DDBJ whole genome shotgun (WGS) entry which is preliminary data.</text>
</comment>
<dbReference type="EMBL" id="QRUJ01000001">
    <property type="protein sequence ID" value="RGR56855.1"/>
    <property type="molecule type" value="Genomic_DNA"/>
</dbReference>
<evidence type="ECO:0000313" key="2">
    <source>
        <dbReference type="Proteomes" id="UP000266066"/>
    </source>
</evidence>
<dbReference type="AlphaFoldDB" id="A0A395V1S8"/>
<accession>A0A395V1S8</accession>
<organism evidence="1 2">
    <name type="scientific">Agathobacter rectalis</name>
    <dbReference type="NCBI Taxonomy" id="39491"/>
    <lineage>
        <taxon>Bacteria</taxon>
        <taxon>Bacillati</taxon>
        <taxon>Bacillota</taxon>
        <taxon>Clostridia</taxon>
        <taxon>Lachnospirales</taxon>
        <taxon>Lachnospiraceae</taxon>
        <taxon>Agathobacter</taxon>
    </lineage>
</organism>
<dbReference type="Proteomes" id="UP000266066">
    <property type="component" value="Unassembled WGS sequence"/>
</dbReference>
<dbReference type="RefSeq" id="WP_064786085.1">
    <property type="nucleotide sequence ID" value="NZ_QRUJ01000001.1"/>
</dbReference>